<dbReference type="PANTHER" id="PTHR30221:SF1">
    <property type="entry name" value="SMALL-CONDUCTANCE MECHANOSENSITIVE CHANNEL"/>
    <property type="match status" value="1"/>
</dbReference>
<keyword evidence="9" id="KW-1185">Reference proteome</keyword>
<evidence type="ECO:0000256" key="1">
    <source>
        <dbReference type="ARBA" id="ARBA00004651"/>
    </source>
</evidence>
<keyword evidence="4 6" id="KW-1133">Transmembrane helix</keyword>
<dbReference type="PANTHER" id="PTHR30221">
    <property type="entry name" value="SMALL-CONDUCTANCE MECHANOSENSITIVE CHANNEL"/>
    <property type="match status" value="1"/>
</dbReference>
<dbReference type="Gene3D" id="1.10.287.1260">
    <property type="match status" value="1"/>
</dbReference>
<comment type="caution">
    <text evidence="8">The sequence shown here is derived from an EMBL/GenBank/DDBJ whole genome shotgun (WGS) entry which is preliminary data.</text>
</comment>
<keyword evidence="2" id="KW-1003">Cell membrane</keyword>
<keyword evidence="6" id="KW-0407">Ion channel</keyword>
<evidence type="ECO:0000313" key="8">
    <source>
        <dbReference type="EMBL" id="NMG03360.1"/>
    </source>
</evidence>
<sequence length="309" mass="33986">MKTPDRITPSRSWMLAATSLALLLAAAFAEPLLLRLLPPDHALQAWFGPFRTGALALASFIGAHLAHVLIAARLSRRSKGQRPVPKVLVDLLRIFLYLLATLVALSLLFRQGLPGILTGSGLVLAVLGFAIRNVVADTLSGIALGIEAPFRIGDWVRIETLAQGRVQEIGWRTTRLVTGDSTYVILPNSQISRQQITNFSAPRKEYRDHVELMLPVDLPVAQAKEVIEQALSGTESIVDGKPPEVHVVHYAPQGVVYRVKYWVPQHDREPICRNEIFGVIDAALRNRGVSLAYAHMPCVDSRMAYGKVT</sequence>
<comment type="subcellular location">
    <subcellularLocation>
        <location evidence="6">Cell inner membrane</location>
        <topology evidence="6">Multi-pass membrane protein</topology>
    </subcellularLocation>
    <subcellularLocation>
        <location evidence="1">Cell membrane</location>
        <topology evidence="1">Multi-pass membrane protein</topology>
    </subcellularLocation>
</comment>
<dbReference type="InterPro" id="IPR006685">
    <property type="entry name" value="MscS_channel_2nd"/>
</dbReference>
<feature type="transmembrane region" description="Helical" evidence="6">
    <location>
        <begin position="87"/>
        <end position="109"/>
    </location>
</feature>
<dbReference type="InterPro" id="IPR023408">
    <property type="entry name" value="MscS_beta-dom_sf"/>
</dbReference>
<feature type="transmembrane region" description="Helical" evidence="6">
    <location>
        <begin position="53"/>
        <end position="75"/>
    </location>
</feature>
<dbReference type="InterPro" id="IPR045275">
    <property type="entry name" value="MscS_archaea/bacteria_type"/>
</dbReference>
<comment type="subunit">
    <text evidence="6">Homoheptamer.</text>
</comment>
<evidence type="ECO:0000259" key="7">
    <source>
        <dbReference type="Pfam" id="PF00924"/>
    </source>
</evidence>
<comment type="function">
    <text evidence="6">Mechanosensitive channel that participates in the regulation of osmotic pressure changes within the cell, opening in response to stretch forces in the membrane lipid bilayer, without the need for other proteins. Contributes to normal resistance to hypoosmotic shock. Forms an ion channel of 1.0 nanosiemens conductance with a slight preference for anions.</text>
</comment>
<feature type="transmembrane region" description="Helical" evidence="6">
    <location>
        <begin position="115"/>
        <end position="135"/>
    </location>
</feature>
<dbReference type="Proteomes" id="UP000599523">
    <property type="component" value="Unassembled WGS sequence"/>
</dbReference>
<organism evidence="8 9">
    <name type="scientific">Azoarcus taiwanensis</name>
    <dbReference type="NCBI Taxonomy" id="666964"/>
    <lineage>
        <taxon>Bacteria</taxon>
        <taxon>Pseudomonadati</taxon>
        <taxon>Pseudomonadota</taxon>
        <taxon>Betaproteobacteria</taxon>
        <taxon>Rhodocyclales</taxon>
        <taxon>Zoogloeaceae</taxon>
        <taxon>Azoarcus</taxon>
    </lineage>
</organism>
<comment type="similarity">
    <text evidence="6">Belongs to the MscS (TC 1.A.23) family.</text>
</comment>
<reference evidence="8" key="1">
    <citation type="submission" date="2019-12" db="EMBL/GenBank/DDBJ databases">
        <title>Comparative genomics gives insights into the taxonomy of the Azoarcus-Aromatoleum group and reveals separate origins of nif in the plant-associated Azoarcus and non-plant-associated Aromatoleum sub-groups.</title>
        <authorList>
            <person name="Lafos M."/>
            <person name="Maluk M."/>
            <person name="Batista M."/>
            <person name="Junghare M."/>
            <person name="Carmona M."/>
            <person name="Faoro H."/>
            <person name="Cruz L.M."/>
            <person name="Battistoni F."/>
            <person name="De Souza E."/>
            <person name="Pedrosa F."/>
            <person name="Chen W.-M."/>
            <person name="Poole P.S."/>
            <person name="Dixon R.A."/>
            <person name="James E.K."/>
        </authorList>
    </citation>
    <scope>NUCLEOTIDE SEQUENCE</scope>
    <source>
        <strain evidence="8">NSC3</strain>
    </source>
</reference>
<keyword evidence="6" id="KW-0406">Ion transport</keyword>
<evidence type="ECO:0000313" key="9">
    <source>
        <dbReference type="Proteomes" id="UP000599523"/>
    </source>
</evidence>
<evidence type="ECO:0000256" key="2">
    <source>
        <dbReference type="ARBA" id="ARBA00022475"/>
    </source>
</evidence>
<dbReference type="SUPFAM" id="SSF82689">
    <property type="entry name" value="Mechanosensitive channel protein MscS (YggB), C-terminal domain"/>
    <property type="match status" value="1"/>
</dbReference>
<proteinExistence type="inferred from homology"/>
<dbReference type="RefSeq" id="WP_168988112.1">
    <property type="nucleotide sequence ID" value="NZ_CAWPHM010000279.1"/>
</dbReference>
<evidence type="ECO:0000256" key="4">
    <source>
        <dbReference type="ARBA" id="ARBA00022989"/>
    </source>
</evidence>
<keyword evidence="6" id="KW-0997">Cell inner membrane</keyword>
<dbReference type="Gene3D" id="2.30.30.60">
    <property type="match status" value="1"/>
</dbReference>
<dbReference type="EMBL" id="WTVM01000053">
    <property type="protein sequence ID" value="NMG03360.1"/>
    <property type="molecule type" value="Genomic_DNA"/>
</dbReference>
<keyword evidence="3 6" id="KW-0812">Transmembrane</keyword>
<protein>
    <recommendedName>
        <fullName evidence="6">Small-conductance mechanosensitive channel</fullName>
    </recommendedName>
</protein>
<dbReference type="Pfam" id="PF00924">
    <property type="entry name" value="MS_channel_2nd"/>
    <property type="match status" value="1"/>
</dbReference>
<dbReference type="InterPro" id="IPR010920">
    <property type="entry name" value="LSM_dom_sf"/>
</dbReference>
<evidence type="ECO:0000256" key="6">
    <source>
        <dbReference type="RuleBase" id="RU369025"/>
    </source>
</evidence>
<feature type="domain" description="Mechanosensitive ion channel MscS" evidence="7">
    <location>
        <begin position="133"/>
        <end position="200"/>
    </location>
</feature>
<evidence type="ECO:0000256" key="5">
    <source>
        <dbReference type="ARBA" id="ARBA00023136"/>
    </source>
</evidence>
<dbReference type="Gene3D" id="3.30.70.100">
    <property type="match status" value="1"/>
</dbReference>
<evidence type="ECO:0000256" key="3">
    <source>
        <dbReference type="ARBA" id="ARBA00022692"/>
    </source>
</evidence>
<dbReference type="GO" id="GO:0005886">
    <property type="term" value="C:plasma membrane"/>
    <property type="evidence" value="ECO:0007669"/>
    <property type="project" value="UniProtKB-SubCell"/>
</dbReference>
<keyword evidence="5 6" id="KW-0472">Membrane</keyword>
<dbReference type="GO" id="GO:0008381">
    <property type="term" value="F:mechanosensitive monoatomic ion channel activity"/>
    <property type="evidence" value="ECO:0007669"/>
    <property type="project" value="InterPro"/>
</dbReference>
<accession>A0A972FEP6</accession>
<gene>
    <name evidence="8" type="ORF">GPA21_10280</name>
</gene>
<dbReference type="InterPro" id="IPR011066">
    <property type="entry name" value="MscS_channel_C_sf"/>
</dbReference>
<dbReference type="SUPFAM" id="SSF50182">
    <property type="entry name" value="Sm-like ribonucleoproteins"/>
    <property type="match status" value="1"/>
</dbReference>
<name>A0A972FEP6_9RHOO</name>
<dbReference type="AlphaFoldDB" id="A0A972FEP6"/>
<keyword evidence="6" id="KW-0813">Transport</keyword>
<comment type="caution">
    <text evidence="6">Lacks conserved residue(s) required for the propagation of feature annotation.</text>
</comment>